<proteinExistence type="predicted"/>
<organism evidence="2 3">
    <name type="scientific">Clytia hemisphaerica</name>
    <dbReference type="NCBI Taxonomy" id="252671"/>
    <lineage>
        <taxon>Eukaryota</taxon>
        <taxon>Metazoa</taxon>
        <taxon>Cnidaria</taxon>
        <taxon>Hydrozoa</taxon>
        <taxon>Hydroidolina</taxon>
        <taxon>Leptothecata</taxon>
        <taxon>Obeliida</taxon>
        <taxon>Clytiidae</taxon>
        <taxon>Clytia</taxon>
    </lineage>
</organism>
<dbReference type="EnsemblMetazoa" id="CLYHEMT013874.1">
    <property type="protein sequence ID" value="CLYHEMP013874.1"/>
    <property type="gene ID" value="CLYHEMG013874"/>
</dbReference>
<dbReference type="Proteomes" id="UP000594262">
    <property type="component" value="Unplaced"/>
</dbReference>
<dbReference type="OrthoDB" id="6275838at2759"/>
<evidence type="ECO:0000313" key="3">
    <source>
        <dbReference type="Proteomes" id="UP000594262"/>
    </source>
</evidence>
<keyword evidence="1" id="KW-0732">Signal</keyword>
<dbReference type="GeneID" id="136820032"/>
<sequence length="416" mass="47765">MWCCAILALVSTVLIKGNDGIQPTYLSLSINNHLDRSITIKAKYGEIKPKTIQPSDKQTLVDYKDIKIREIAFEAFDMMTGVPLALNGDRILKLKTSFERYKVHIVDVKPLALDYMPSYLYTFKNNELTGYPFLNPVGNTTPTIGNLGIDLSKTELVGEIRGCFLKPDDCTNGTTIGVKLKFENISTDNSQRPKIQYILRSHGIELIKDQYKRLCGLVRSHYPSREWKVCFRGVPTSIWIYLTLAWHPRRGIKMYINSRLVKTNRYGRTINQRLSIQKTLRLGDGHPDCRLASLSLVNKQLDESQAGLLMLFFWKGDHQLFWTHVEFYNFALLNADVSMNGKHKYRMRPNTFVTITSKNLIEDGHSTAIVVRAIVANGKQLYVNRRLNSLKFIMKDSVLNHHQILITHKLYKVINL</sequence>
<name>A0A7M5WVW4_9CNID</name>
<accession>A0A7M5WVW4</accession>
<dbReference type="AlphaFoldDB" id="A0A7M5WVW4"/>
<evidence type="ECO:0000313" key="2">
    <source>
        <dbReference type="EnsemblMetazoa" id="CLYHEMP013874.1"/>
    </source>
</evidence>
<feature type="signal peptide" evidence="1">
    <location>
        <begin position="1"/>
        <end position="20"/>
    </location>
</feature>
<reference evidence="2" key="1">
    <citation type="submission" date="2021-01" db="UniProtKB">
        <authorList>
            <consortium name="EnsemblMetazoa"/>
        </authorList>
    </citation>
    <scope>IDENTIFICATION</scope>
</reference>
<evidence type="ECO:0000256" key="1">
    <source>
        <dbReference type="SAM" id="SignalP"/>
    </source>
</evidence>
<feature type="chain" id="PRO_5029511785" description="Cnidarian restricted protein" evidence="1">
    <location>
        <begin position="21"/>
        <end position="416"/>
    </location>
</feature>
<keyword evidence="3" id="KW-1185">Reference proteome</keyword>
<evidence type="ECO:0008006" key="4">
    <source>
        <dbReference type="Google" id="ProtNLM"/>
    </source>
</evidence>
<protein>
    <recommendedName>
        <fullName evidence="4">Cnidarian restricted protein</fullName>
    </recommendedName>
</protein>
<dbReference type="RefSeq" id="XP_066932370.1">
    <property type="nucleotide sequence ID" value="XM_067076269.1"/>
</dbReference>